<dbReference type="Pfam" id="PF01529">
    <property type="entry name" value="DHHC"/>
    <property type="match status" value="1"/>
</dbReference>
<dbReference type="PANTHER" id="PTHR12246">
    <property type="entry name" value="PALMITOYLTRANSFERASE ZDHHC16"/>
    <property type="match status" value="1"/>
</dbReference>
<gene>
    <name evidence="15" type="primary">Zdhhc16</name>
    <name evidence="15" type="ORF">SNEC2469_LOCUS29572</name>
</gene>
<dbReference type="GO" id="GO:0016409">
    <property type="term" value="F:palmitoyltransferase activity"/>
    <property type="evidence" value="ECO:0007669"/>
    <property type="project" value="InterPro"/>
</dbReference>
<evidence type="ECO:0000256" key="1">
    <source>
        <dbReference type="ARBA" id="ARBA00004141"/>
    </source>
</evidence>
<protein>
    <submittedName>
        <fullName evidence="15">Zdhhc16 protein</fullName>
    </submittedName>
</protein>
<feature type="signal peptide" evidence="13">
    <location>
        <begin position="1"/>
        <end position="26"/>
    </location>
</feature>
<feature type="transmembrane region" description="Helical" evidence="12">
    <location>
        <begin position="795"/>
        <end position="818"/>
    </location>
</feature>
<evidence type="ECO:0000256" key="8">
    <source>
        <dbReference type="ARBA" id="ARBA00022989"/>
    </source>
</evidence>
<dbReference type="PROSITE" id="PS50216">
    <property type="entry name" value="DHHC"/>
    <property type="match status" value="1"/>
</dbReference>
<reference evidence="15" key="1">
    <citation type="submission" date="2021-02" db="EMBL/GenBank/DDBJ databases">
        <authorList>
            <person name="Dougan E. K."/>
            <person name="Rhodes N."/>
            <person name="Thang M."/>
            <person name="Chan C."/>
        </authorList>
    </citation>
    <scope>NUCLEOTIDE SEQUENCE</scope>
</reference>
<evidence type="ECO:0000256" key="5">
    <source>
        <dbReference type="ARBA" id="ARBA00022679"/>
    </source>
</evidence>
<dbReference type="EMBL" id="CAJNJA010066808">
    <property type="protein sequence ID" value="CAE7890551.1"/>
    <property type="molecule type" value="Genomic_DNA"/>
</dbReference>
<evidence type="ECO:0000256" key="10">
    <source>
        <dbReference type="ARBA" id="ARBA00023136"/>
    </source>
</evidence>
<evidence type="ECO:0000313" key="16">
    <source>
        <dbReference type="Proteomes" id="UP000601435"/>
    </source>
</evidence>
<keyword evidence="5" id="KW-0808">Transferase</keyword>
<proteinExistence type="inferred from homology"/>
<dbReference type="Pfam" id="PF01762">
    <property type="entry name" value="Galactosyl_T"/>
    <property type="match status" value="1"/>
</dbReference>
<dbReference type="Proteomes" id="UP000601435">
    <property type="component" value="Unassembled WGS sequence"/>
</dbReference>
<dbReference type="AlphaFoldDB" id="A0A813B2C2"/>
<keyword evidence="8 12" id="KW-1133">Transmembrane helix</keyword>
<dbReference type="GO" id="GO:0016758">
    <property type="term" value="F:hexosyltransferase activity"/>
    <property type="evidence" value="ECO:0007669"/>
    <property type="project" value="InterPro"/>
</dbReference>
<dbReference type="Gene3D" id="3.90.550.50">
    <property type="match status" value="1"/>
</dbReference>
<feature type="transmembrane region" description="Helical" evidence="12">
    <location>
        <begin position="939"/>
        <end position="962"/>
    </location>
</feature>
<dbReference type="InterPro" id="IPR039859">
    <property type="entry name" value="PFA4/ZDH16/20/ERF2-like"/>
</dbReference>
<comment type="similarity">
    <text evidence="3">Belongs to the glycosyltransferase 31 family.</text>
</comment>
<feature type="non-terminal residue" evidence="15">
    <location>
        <position position="1"/>
    </location>
</feature>
<dbReference type="OrthoDB" id="2139606at2759"/>
<evidence type="ECO:0000256" key="4">
    <source>
        <dbReference type="ARBA" id="ARBA00022676"/>
    </source>
</evidence>
<sequence>MPLCQLQVLVTCFHLWIRAAVLQTAADDCPVPVQVLVKDSASTHRLRFGASGPDQDSTCEVSWISHELFSLDREAGTEGVRTEALDSEILSQDFVLTDALKRVPFAGRRGRLAFLERILPMPRLDNEQLDSILAGKELLISVMLPRKNSKAWSDMQTRTIAQQAAAVLPDHTFLDDGMAVTYEQAFVPYRFSLIVDDDNETVSQAFVHCIGWGTIPLFNGFSHMVAMLPRIVVPWDPISFRMEALLSFLPGINYDIASLWQQHRLVQDQLLYRYSRGFNDSLKAAACHLCAYQQTSREDDAKSLDDDGLLPLMFVGVYSAQDNSRKRDAIRKTWAQAVRTQGFDLKFFLGRPRLSPRLVPLQEEMAKHRDVILLDVEEGYKWNSVKGLMFLEWCAQNVLARFIVKADDDIYLRPDPLLFLLQSRPSYGYIWGYFDYFSPVPKDEDHAFYNPDDIYPFEIFPPYARGLLRVLSADVVLALARMSFAGKLPLVYGDDPCFGVHLRYLRDDKLGLPMLTLDDRDSYRVFAMEPSCNPALWSHATRRSWVVHHVSPEQIFCMWTADASAGLYKQDGPGNVQLAPEAIPLSIAAASVATQDRLAFEEPPPMPDLCKCLEFGPLASELSTRRDKINASRTYMTWGHPGLLEKVMIDSLFLISASGNYLVERHFCGPTPRLVCEPLVEKLRGGEKPEALPPVFSANRKNVLIHVLRACKETSPDDSGSDREHSRSVAGLAFRRAWRDMARSLDSVTRAGQSLFHIGMRVLGPCLVVMALCLKGFVTYTYFWHGRPILQERAGFIGSSLLSFLGVFLLANALYNYFKAVFTPAGLPPEFEKAKVSLMESSENPEVVPRKCPKCACLKPPRAHHCSICGVCVLKMDHHCPWINNCVGFGNYRYFCLFLLFLAMACLFIVCVFGTFFYDIIFTWARQGTRVFRQCIVTSFMICASILAAVCFLGGFHTFLVMTNQTTIEFQINMMRRRESRYNGEFFRNPYDMGRSRNCQEVFG</sequence>
<keyword evidence="4" id="KW-0328">Glycosyltransferase</keyword>
<organism evidence="15 16">
    <name type="scientific">Symbiodinium necroappetens</name>
    <dbReference type="NCBI Taxonomy" id="1628268"/>
    <lineage>
        <taxon>Eukaryota</taxon>
        <taxon>Sar</taxon>
        <taxon>Alveolata</taxon>
        <taxon>Dinophyceae</taxon>
        <taxon>Suessiales</taxon>
        <taxon>Symbiodiniaceae</taxon>
        <taxon>Symbiodinium</taxon>
    </lineage>
</organism>
<keyword evidence="6 12" id="KW-0812">Transmembrane</keyword>
<keyword evidence="10 12" id="KW-0472">Membrane</keyword>
<keyword evidence="13" id="KW-0732">Signal</keyword>
<feature type="transmembrane region" description="Helical" evidence="12">
    <location>
        <begin position="762"/>
        <end position="783"/>
    </location>
</feature>
<keyword evidence="7" id="KW-0735">Signal-anchor</keyword>
<evidence type="ECO:0000256" key="2">
    <source>
        <dbReference type="ARBA" id="ARBA00004323"/>
    </source>
</evidence>
<evidence type="ECO:0000256" key="7">
    <source>
        <dbReference type="ARBA" id="ARBA00022968"/>
    </source>
</evidence>
<comment type="subcellular location">
    <subcellularLocation>
        <location evidence="2">Golgi apparatus membrane</location>
        <topology evidence="2">Single-pass type II membrane protein</topology>
    </subcellularLocation>
    <subcellularLocation>
        <location evidence="1">Membrane</location>
        <topology evidence="1">Multi-pass membrane protein</topology>
    </subcellularLocation>
</comment>
<evidence type="ECO:0000256" key="9">
    <source>
        <dbReference type="ARBA" id="ARBA00023034"/>
    </source>
</evidence>
<evidence type="ECO:0000256" key="13">
    <source>
        <dbReference type="SAM" id="SignalP"/>
    </source>
</evidence>
<dbReference type="InterPro" id="IPR001594">
    <property type="entry name" value="Palmitoyltrfase_DHHC"/>
</dbReference>
<evidence type="ECO:0000256" key="3">
    <source>
        <dbReference type="ARBA" id="ARBA00008661"/>
    </source>
</evidence>
<keyword evidence="16" id="KW-1185">Reference proteome</keyword>
<feature type="domain" description="Palmitoyltransferase DHHC" evidence="14">
    <location>
        <begin position="850"/>
        <end position="971"/>
    </location>
</feature>
<evidence type="ECO:0000259" key="14">
    <source>
        <dbReference type="Pfam" id="PF01529"/>
    </source>
</evidence>
<evidence type="ECO:0000313" key="15">
    <source>
        <dbReference type="EMBL" id="CAE7890551.1"/>
    </source>
</evidence>
<feature type="transmembrane region" description="Helical" evidence="12">
    <location>
        <begin position="892"/>
        <end position="918"/>
    </location>
</feature>
<name>A0A813B2C2_9DINO</name>
<accession>A0A813B2C2</accession>
<evidence type="ECO:0000256" key="6">
    <source>
        <dbReference type="ARBA" id="ARBA00022692"/>
    </source>
</evidence>
<comment type="caution">
    <text evidence="15">The sequence shown here is derived from an EMBL/GenBank/DDBJ whole genome shotgun (WGS) entry which is preliminary data.</text>
</comment>
<evidence type="ECO:0000256" key="12">
    <source>
        <dbReference type="SAM" id="Phobius"/>
    </source>
</evidence>
<evidence type="ECO:0000256" key="11">
    <source>
        <dbReference type="ARBA" id="ARBA00023315"/>
    </source>
</evidence>
<keyword evidence="9" id="KW-0333">Golgi apparatus</keyword>
<feature type="chain" id="PRO_5032693309" evidence="13">
    <location>
        <begin position="27"/>
        <end position="1004"/>
    </location>
</feature>
<dbReference type="InterPro" id="IPR002659">
    <property type="entry name" value="Glyco_trans_31"/>
</dbReference>
<keyword evidence="11" id="KW-0012">Acyltransferase</keyword>
<dbReference type="GO" id="GO:0000139">
    <property type="term" value="C:Golgi membrane"/>
    <property type="evidence" value="ECO:0007669"/>
    <property type="project" value="UniProtKB-SubCell"/>
</dbReference>